<keyword evidence="1" id="KW-0812">Transmembrane</keyword>
<keyword evidence="1" id="KW-1133">Transmembrane helix</keyword>
<dbReference type="AlphaFoldDB" id="A0A8D9FK08"/>
<evidence type="ECO:0000256" key="1">
    <source>
        <dbReference type="SAM" id="Phobius"/>
    </source>
</evidence>
<protein>
    <submittedName>
        <fullName evidence="2">Uncharacterized protein</fullName>
    </submittedName>
</protein>
<accession>A0A8D9FK08</accession>
<proteinExistence type="predicted"/>
<evidence type="ECO:0000313" key="2">
    <source>
        <dbReference type="EMBL" id="CAG6791325.1"/>
    </source>
</evidence>
<feature type="transmembrane region" description="Helical" evidence="1">
    <location>
        <begin position="91"/>
        <end position="108"/>
    </location>
</feature>
<reference evidence="2" key="1">
    <citation type="submission" date="2021-05" db="EMBL/GenBank/DDBJ databases">
        <authorList>
            <person name="Alioto T."/>
            <person name="Alioto T."/>
            <person name="Gomez Garrido J."/>
        </authorList>
    </citation>
    <scope>NUCLEOTIDE SEQUENCE</scope>
</reference>
<sequence length="115" mass="13560">MLELFPPQGLFSDISTRLFLLSVSIYYELVHKTYIIPSGICYSVKKIKERGRKGGEEGGRRMSYNNTAVRVLKVNLIFQCLLKKESNFPNVFLSALLYCFFAFYYYYYSRIYRIS</sequence>
<name>A0A8D9FK08_9HEMI</name>
<dbReference type="EMBL" id="HBUF01675625">
    <property type="protein sequence ID" value="CAG6791325.1"/>
    <property type="molecule type" value="Transcribed_RNA"/>
</dbReference>
<keyword evidence="1" id="KW-0472">Membrane</keyword>
<organism evidence="2">
    <name type="scientific">Cacopsylla melanoneura</name>
    <dbReference type="NCBI Taxonomy" id="428564"/>
    <lineage>
        <taxon>Eukaryota</taxon>
        <taxon>Metazoa</taxon>
        <taxon>Ecdysozoa</taxon>
        <taxon>Arthropoda</taxon>
        <taxon>Hexapoda</taxon>
        <taxon>Insecta</taxon>
        <taxon>Pterygota</taxon>
        <taxon>Neoptera</taxon>
        <taxon>Paraneoptera</taxon>
        <taxon>Hemiptera</taxon>
        <taxon>Sternorrhyncha</taxon>
        <taxon>Psylloidea</taxon>
        <taxon>Psyllidae</taxon>
        <taxon>Psyllinae</taxon>
        <taxon>Cacopsylla</taxon>
    </lineage>
</organism>